<dbReference type="NCBIfam" id="TIGR01946">
    <property type="entry name" value="rnfD"/>
    <property type="match status" value="1"/>
</dbReference>
<organism evidence="11 12">
    <name type="scientific">Candidatus Sedimenticola endophacoides</name>
    <dbReference type="NCBI Taxonomy" id="2548426"/>
    <lineage>
        <taxon>Bacteria</taxon>
        <taxon>Pseudomonadati</taxon>
        <taxon>Pseudomonadota</taxon>
        <taxon>Gammaproteobacteria</taxon>
        <taxon>Chromatiales</taxon>
        <taxon>Sedimenticolaceae</taxon>
        <taxon>Sedimenticola</taxon>
    </lineage>
</organism>
<feature type="transmembrane region" description="Helical" evidence="10">
    <location>
        <begin position="261"/>
        <end position="280"/>
    </location>
</feature>
<evidence type="ECO:0000256" key="2">
    <source>
        <dbReference type="ARBA" id="ARBA00022553"/>
    </source>
</evidence>
<evidence type="ECO:0000256" key="3">
    <source>
        <dbReference type="ARBA" id="ARBA00022630"/>
    </source>
</evidence>
<dbReference type="PANTHER" id="PTHR30578">
    <property type="entry name" value="ELECTRON TRANSPORT COMPLEX PROTEIN RNFD"/>
    <property type="match status" value="1"/>
</dbReference>
<feature type="transmembrane region" description="Helical" evidence="10">
    <location>
        <begin position="235"/>
        <end position="255"/>
    </location>
</feature>
<evidence type="ECO:0000313" key="11">
    <source>
        <dbReference type="EMBL" id="PUE01246.1"/>
    </source>
</evidence>
<dbReference type="NCBIfam" id="NF002011">
    <property type="entry name" value="PRK00816.1"/>
    <property type="match status" value="1"/>
</dbReference>
<reference evidence="11 12" key="1">
    <citation type="submission" date="2018-01" db="EMBL/GenBank/DDBJ databases">
        <title>Novel co-symbiosis in the lucinid bivalve Phacoides pectinatus.</title>
        <authorList>
            <person name="Lim S.J."/>
            <person name="Davis B.G."/>
            <person name="Gill D.E."/>
            <person name="Engel A.S."/>
            <person name="Anderson L.C."/>
            <person name="Campbell B.J."/>
        </authorList>
    </citation>
    <scope>NUCLEOTIDE SEQUENCE [LARGE SCALE GENOMIC DNA]</scope>
    <source>
        <strain evidence="11">N3_P5</strain>
    </source>
</reference>
<feature type="transmembrane region" description="Helical" evidence="10">
    <location>
        <begin position="125"/>
        <end position="143"/>
    </location>
</feature>
<dbReference type="InterPro" id="IPR011303">
    <property type="entry name" value="RnfD_bac"/>
</dbReference>
<evidence type="ECO:0000256" key="9">
    <source>
        <dbReference type="ARBA" id="ARBA00023136"/>
    </source>
</evidence>
<comment type="function">
    <text evidence="10">Part of a membrane-bound complex that couples electron transfer with translocation of ions across the membrane.</text>
</comment>
<comment type="caution">
    <text evidence="11">The sequence shown here is derived from an EMBL/GenBank/DDBJ whole genome shotgun (WGS) entry which is preliminary data.</text>
</comment>
<comment type="subcellular location">
    <subcellularLocation>
        <location evidence="10">Cell inner membrane</location>
        <topology evidence="10">Multi-pass membrane protein</topology>
    </subcellularLocation>
</comment>
<feature type="transmembrane region" description="Helical" evidence="10">
    <location>
        <begin position="24"/>
        <end position="57"/>
    </location>
</feature>
<accession>A0A6N4DWS0</accession>
<evidence type="ECO:0000256" key="5">
    <source>
        <dbReference type="ARBA" id="ARBA00022692"/>
    </source>
</evidence>
<evidence type="ECO:0000256" key="7">
    <source>
        <dbReference type="ARBA" id="ARBA00022982"/>
    </source>
</evidence>
<feature type="transmembrane region" description="Helical" evidence="10">
    <location>
        <begin position="69"/>
        <end position="89"/>
    </location>
</feature>
<dbReference type="Proteomes" id="UP000250928">
    <property type="component" value="Unassembled WGS sequence"/>
</dbReference>
<comment type="subunit">
    <text evidence="10">The complex is composed of six subunits: RnfA, RnfB, RnfC, RnfD, RnfE and RnfG.</text>
</comment>
<keyword evidence="7 10" id="KW-0249">Electron transport</keyword>
<dbReference type="GO" id="GO:0022900">
    <property type="term" value="P:electron transport chain"/>
    <property type="evidence" value="ECO:0007669"/>
    <property type="project" value="UniProtKB-UniRule"/>
</dbReference>
<evidence type="ECO:0000256" key="6">
    <source>
        <dbReference type="ARBA" id="ARBA00022967"/>
    </source>
</evidence>
<sequence length="345" mass="37008">MRFDTATSPHTGRPHSVSGTMRWVIAALLPGALAMIWCFGWGVLINMALAGAAAIGFEALVMRLRGRPAGPAIGDLSALLTALLLGLALPPLLPWWLTLLGTFFAIVVVKQLFGGIGYNPFNPAMGAYVFLLISYPVEMTSWVPPLMLNSHPLGFADTLGAIFSTTPPPGLSWDALSGATPLDTLRGQLDLHMELEQIRQNPIWGSLGSRGWELAGLGYLLGGLLLLYQRVISWHIPVSLLASLFLTASLLHLLAPEAHPPGLFHLFSGAALLGAFFIATDPVTATTTRRGQLIYGAGIGLLVYVIRTWGGYPDAVAFAVLLMNMAAPTIDYYTRPRVYGHQGGR</sequence>
<evidence type="ECO:0000256" key="4">
    <source>
        <dbReference type="ARBA" id="ARBA00022643"/>
    </source>
</evidence>
<keyword evidence="4 10" id="KW-0288">FMN</keyword>
<keyword evidence="9 10" id="KW-0472">Membrane</keyword>
<keyword evidence="6 10" id="KW-1278">Translocase</keyword>
<keyword evidence="1 10" id="KW-0813">Transport</keyword>
<feature type="transmembrane region" description="Helical" evidence="10">
    <location>
        <begin position="292"/>
        <end position="309"/>
    </location>
</feature>
<comment type="similarity">
    <text evidence="10">Belongs to the NqrB/RnfD family.</text>
</comment>
<protein>
    <recommendedName>
        <fullName evidence="10">Ion-translocating oxidoreductase complex subunit D</fullName>
        <ecNumber evidence="10">7.-.-.-</ecNumber>
    </recommendedName>
    <alternativeName>
        <fullName evidence="10">Rnf electron transport complex subunit D</fullName>
    </alternativeName>
</protein>
<proteinExistence type="inferred from homology"/>
<dbReference type="HAMAP" id="MF_00462">
    <property type="entry name" value="RsxD_RnfD"/>
    <property type="match status" value="1"/>
</dbReference>
<keyword evidence="3 10" id="KW-0285">Flavoprotein</keyword>
<dbReference type="GO" id="GO:0005886">
    <property type="term" value="C:plasma membrane"/>
    <property type="evidence" value="ECO:0007669"/>
    <property type="project" value="UniProtKB-SubCell"/>
</dbReference>
<dbReference type="EMBL" id="PQCO01000204">
    <property type="protein sequence ID" value="PUE01246.1"/>
    <property type="molecule type" value="Genomic_DNA"/>
</dbReference>
<evidence type="ECO:0000313" key="12">
    <source>
        <dbReference type="Proteomes" id="UP000250928"/>
    </source>
</evidence>
<keyword evidence="10" id="KW-0997">Cell inner membrane</keyword>
<gene>
    <name evidence="10" type="primary">rnfD</name>
    <name evidence="11" type="ORF">C3L24_08190</name>
</gene>
<dbReference type="GO" id="GO:0055085">
    <property type="term" value="P:transmembrane transport"/>
    <property type="evidence" value="ECO:0007669"/>
    <property type="project" value="InterPro"/>
</dbReference>
<feature type="transmembrane region" description="Helical" evidence="10">
    <location>
        <begin position="211"/>
        <end position="228"/>
    </location>
</feature>
<keyword evidence="8 10" id="KW-1133">Transmembrane helix</keyword>
<keyword evidence="10" id="KW-1003">Cell membrane</keyword>
<name>A0A6N4DWS0_9GAMM</name>
<dbReference type="AlphaFoldDB" id="A0A6N4DWS0"/>
<feature type="modified residue" description="FMN phosphoryl threonine" evidence="10">
    <location>
        <position position="180"/>
    </location>
</feature>
<dbReference type="PANTHER" id="PTHR30578:SF0">
    <property type="entry name" value="ION-TRANSLOCATING OXIDOREDUCTASE COMPLEX SUBUNIT D"/>
    <property type="match status" value="1"/>
</dbReference>
<feature type="transmembrane region" description="Helical" evidence="10">
    <location>
        <begin position="315"/>
        <end position="333"/>
    </location>
</feature>
<keyword evidence="5 10" id="KW-0812">Transmembrane</keyword>
<keyword evidence="2 10" id="KW-0597">Phosphoprotein</keyword>
<comment type="cofactor">
    <cofactor evidence="10">
        <name>FMN</name>
        <dbReference type="ChEBI" id="CHEBI:58210"/>
    </cofactor>
</comment>
<dbReference type="InterPro" id="IPR004338">
    <property type="entry name" value="NqrB/RnfD"/>
</dbReference>
<evidence type="ECO:0000256" key="8">
    <source>
        <dbReference type="ARBA" id="ARBA00022989"/>
    </source>
</evidence>
<dbReference type="Pfam" id="PF03116">
    <property type="entry name" value="NQR2_RnfD_RnfE"/>
    <property type="match status" value="1"/>
</dbReference>
<evidence type="ECO:0000256" key="1">
    <source>
        <dbReference type="ARBA" id="ARBA00022448"/>
    </source>
</evidence>
<dbReference type="EC" id="7.-.-.-" evidence="10"/>
<evidence type="ECO:0000256" key="10">
    <source>
        <dbReference type="HAMAP-Rule" id="MF_00462"/>
    </source>
</evidence>
<feature type="transmembrane region" description="Helical" evidence="10">
    <location>
        <begin position="95"/>
        <end position="113"/>
    </location>
</feature>